<protein>
    <submittedName>
        <fullName evidence="1">Uncharacterized protein</fullName>
    </submittedName>
</protein>
<accession>A0ACC1MXW6</accession>
<dbReference type="EMBL" id="JANJQO010001384">
    <property type="protein sequence ID" value="KAJ2971211.1"/>
    <property type="molecule type" value="Genomic_DNA"/>
</dbReference>
<comment type="caution">
    <text evidence="1">The sequence shown here is derived from an EMBL/GenBank/DDBJ whole genome shotgun (WGS) entry which is preliminary data.</text>
</comment>
<keyword evidence="2" id="KW-1185">Reference proteome</keyword>
<dbReference type="Proteomes" id="UP001143910">
    <property type="component" value="Unassembled WGS sequence"/>
</dbReference>
<name>A0ACC1MXW6_9HYPO</name>
<gene>
    <name evidence="1" type="ORF">NQ176_g7808</name>
</gene>
<organism evidence="1 2">
    <name type="scientific">Zarea fungicola</name>
    <dbReference type="NCBI Taxonomy" id="93591"/>
    <lineage>
        <taxon>Eukaryota</taxon>
        <taxon>Fungi</taxon>
        <taxon>Dikarya</taxon>
        <taxon>Ascomycota</taxon>
        <taxon>Pezizomycotina</taxon>
        <taxon>Sordariomycetes</taxon>
        <taxon>Hypocreomycetidae</taxon>
        <taxon>Hypocreales</taxon>
        <taxon>Cordycipitaceae</taxon>
        <taxon>Zarea</taxon>
    </lineage>
</organism>
<reference evidence="1" key="1">
    <citation type="submission" date="2022-08" db="EMBL/GenBank/DDBJ databases">
        <title>Genome Sequence of Lecanicillium fungicola.</title>
        <authorList>
            <person name="Buettner E."/>
        </authorList>
    </citation>
    <scope>NUCLEOTIDE SEQUENCE</scope>
    <source>
        <strain evidence="1">Babe33</strain>
    </source>
</reference>
<sequence length="81" mass="8857">MARADFELPRNIEYERKGPRVLLKKGLEGINIPPEKMEGVQAGGVFGGYGDIMAIVHNEDAGDLKDDDEGNANTKTEEPPM</sequence>
<evidence type="ECO:0000313" key="1">
    <source>
        <dbReference type="EMBL" id="KAJ2971211.1"/>
    </source>
</evidence>
<evidence type="ECO:0000313" key="2">
    <source>
        <dbReference type="Proteomes" id="UP001143910"/>
    </source>
</evidence>
<proteinExistence type="predicted"/>